<dbReference type="InterPro" id="IPR016181">
    <property type="entry name" value="Acyl_CoA_acyltransferase"/>
</dbReference>
<name>A0A077MCH2_9MICO</name>
<evidence type="ECO:0000313" key="4">
    <source>
        <dbReference type="EMBL" id="CCI53575.1"/>
    </source>
</evidence>
<organism evidence="4 5">
    <name type="scientific">Nostocoides jenkinsii Ben 74</name>
    <dbReference type="NCBI Taxonomy" id="1193518"/>
    <lineage>
        <taxon>Bacteria</taxon>
        <taxon>Bacillati</taxon>
        <taxon>Actinomycetota</taxon>
        <taxon>Actinomycetes</taxon>
        <taxon>Micrococcales</taxon>
        <taxon>Intrasporangiaceae</taxon>
        <taxon>Nostocoides</taxon>
    </lineage>
</organism>
<sequence>MTLPPLPAGLVTRPLAMSDLDATFRVYVEDEFVNTGHRMVEPEDIESDWSRSSFDLATESIGVFEGDVLVGAAEVFGARRADGAVLPSHHGRGIGTWLAAWTEHTARARGGTLVGQSKFEGSPAESLLRGRGYRTLWTSWVLEVPEGAEIAQQPLPPGYAIREFTAADERAAYQLIEDAFNEWPDRTPQSFEDWRPRIVGRTGFSPWQIRFVTDEAGEPVGIACLILDSQNCAYVDQLAVRRDHRGRGLARALLVDAFEEGRRRGATRSELSTDSRTGALGVYLAVGMVVTQSWRHWVTDV</sequence>
<dbReference type="RefSeq" id="WP_235433977.1">
    <property type="nucleotide sequence ID" value="NZ_HF571038.1"/>
</dbReference>
<protein>
    <submittedName>
        <fullName evidence="4">Putative acetyltransferase</fullName>
    </submittedName>
</protein>
<keyword evidence="1 4" id="KW-0808">Transferase</keyword>
<evidence type="ECO:0000256" key="1">
    <source>
        <dbReference type="ARBA" id="ARBA00022679"/>
    </source>
</evidence>
<dbReference type="Proteomes" id="UP000035720">
    <property type="component" value="Unassembled WGS sequence"/>
</dbReference>
<dbReference type="InterPro" id="IPR000182">
    <property type="entry name" value="GNAT_dom"/>
</dbReference>
<dbReference type="Pfam" id="PF00583">
    <property type="entry name" value="Acetyltransf_1"/>
    <property type="match status" value="2"/>
</dbReference>
<evidence type="ECO:0000313" key="5">
    <source>
        <dbReference type="Proteomes" id="UP000035720"/>
    </source>
</evidence>
<keyword evidence="2" id="KW-0012">Acyltransferase</keyword>
<evidence type="ECO:0000256" key="2">
    <source>
        <dbReference type="ARBA" id="ARBA00023315"/>
    </source>
</evidence>
<dbReference type="AlphaFoldDB" id="A0A077MCH2"/>
<dbReference type="Gene3D" id="3.40.630.30">
    <property type="match status" value="1"/>
</dbReference>
<feature type="domain" description="N-acetyltransferase" evidence="3">
    <location>
        <begin position="10"/>
        <end position="156"/>
    </location>
</feature>
<dbReference type="STRING" id="1193518.BN13_420029"/>
<proteinExistence type="predicted"/>
<feature type="domain" description="N-acetyltransferase" evidence="3">
    <location>
        <begin position="159"/>
        <end position="301"/>
    </location>
</feature>
<dbReference type="InterPro" id="IPR050832">
    <property type="entry name" value="Bact_Acetyltransf"/>
</dbReference>
<dbReference type="EMBL" id="CAJC01000153">
    <property type="protein sequence ID" value="CCI53575.1"/>
    <property type="molecule type" value="Genomic_DNA"/>
</dbReference>
<dbReference type="CDD" id="cd04301">
    <property type="entry name" value="NAT_SF"/>
    <property type="match status" value="2"/>
</dbReference>
<evidence type="ECO:0000259" key="3">
    <source>
        <dbReference type="PROSITE" id="PS51186"/>
    </source>
</evidence>
<gene>
    <name evidence="4" type="ORF">BN13_420029</name>
</gene>
<dbReference type="PROSITE" id="PS51186">
    <property type="entry name" value="GNAT"/>
    <property type="match status" value="2"/>
</dbReference>
<accession>A0A077MCH2</accession>
<reference evidence="4 5" key="1">
    <citation type="journal article" date="2013" name="ISME J.">
        <title>A metabolic model for members of the genus Tetrasphaera involved in enhanced biological phosphorus removal.</title>
        <authorList>
            <person name="Kristiansen R."/>
            <person name="Nguyen H.T.T."/>
            <person name="Saunders A.M."/>
            <person name="Nielsen J.L."/>
            <person name="Wimmer R."/>
            <person name="Le V.Q."/>
            <person name="McIlroy S.J."/>
            <person name="Petrovski S."/>
            <person name="Seviour R.J."/>
            <person name="Calteau A."/>
            <person name="Nielsen K.L."/>
            <person name="Nielsen P.H."/>
        </authorList>
    </citation>
    <scope>NUCLEOTIDE SEQUENCE [LARGE SCALE GENOMIC DNA]</scope>
    <source>
        <strain evidence="4 5">Ben 74</strain>
    </source>
</reference>
<keyword evidence="5" id="KW-1185">Reference proteome</keyword>
<comment type="caution">
    <text evidence="4">The sequence shown here is derived from an EMBL/GenBank/DDBJ whole genome shotgun (WGS) entry which is preliminary data.</text>
</comment>
<dbReference type="GO" id="GO:0016747">
    <property type="term" value="F:acyltransferase activity, transferring groups other than amino-acyl groups"/>
    <property type="evidence" value="ECO:0007669"/>
    <property type="project" value="InterPro"/>
</dbReference>
<dbReference type="PANTHER" id="PTHR43877">
    <property type="entry name" value="AMINOALKYLPHOSPHONATE N-ACETYLTRANSFERASE-RELATED-RELATED"/>
    <property type="match status" value="1"/>
</dbReference>
<dbReference type="SUPFAM" id="SSF55729">
    <property type="entry name" value="Acyl-CoA N-acyltransferases (Nat)"/>
    <property type="match status" value="2"/>
</dbReference>